<proteinExistence type="predicted"/>
<protein>
    <submittedName>
        <fullName evidence="1">Uncharacterized protein</fullName>
    </submittedName>
</protein>
<gene>
    <name evidence="1" type="ORF">L6452_38439</name>
</gene>
<evidence type="ECO:0000313" key="2">
    <source>
        <dbReference type="Proteomes" id="UP001055879"/>
    </source>
</evidence>
<name>A0ACB8Y6B6_ARCLA</name>
<dbReference type="EMBL" id="CM042060">
    <property type="protein sequence ID" value="KAI3679130.1"/>
    <property type="molecule type" value="Genomic_DNA"/>
</dbReference>
<comment type="caution">
    <text evidence="1">The sequence shown here is derived from an EMBL/GenBank/DDBJ whole genome shotgun (WGS) entry which is preliminary data.</text>
</comment>
<reference evidence="2" key="1">
    <citation type="journal article" date="2022" name="Mol. Ecol. Resour.">
        <title>The genomes of chicory, endive, great burdock and yacon provide insights into Asteraceae palaeo-polyploidization history and plant inulin production.</title>
        <authorList>
            <person name="Fan W."/>
            <person name="Wang S."/>
            <person name="Wang H."/>
            <person name="Wang A."/>
            <person name="Jiang F."/>
            <person name="Liu H."/>
            <person name="Zhao H."/>
            <person name="Xu D."/>
            <person name="Zhang Y."/>
        </authorList>
    </citation>
    <scope>NUCLEOTIDE SEQUENCE [LARGE SCALE GENOMIC DNA]</scope>
    <source>
        <strain evidence="2">cv. Niubang</strain>
    </source>
</reference>
<reference evidence="1 2" key="2">
    <citation type="journal article" date="2022" name="Mol. Ecol. Resour.">
        <title>The genomes of chicory, endive, great burdock and yacon provide insights into Asteraceae paleo-polyploidization history and plant inulin production.</title>
        <authorList>
            <person name="Fan W."/>
            <person name="Wang S."/>
            <person name="Wang H."/>
            <person name="Wang A."/>
            <person name="Jiang F."/>
            <person name="Liu H."/>
            <person name="Zhao H."/>
            <person name="Xu D."/>
            <person name="Zhang Y."/>
        </authorList>
    </citation>
    <scope>NUCLEOTIDE SEQUENCE [LARGE SCALE GENOMIC DNA]</scope>
    <source>
        <strain evidence="2">cv. Niubang</strain>
    </source>
</reference>
<keyword evidence="2" id="KW-1185">Reference proteome</keyword>
<organism evidence="1 2">
    <name type="scientific">Arctium lappa</name>
    <name type="common">Greater burdock</name>
    <name type="synonym">Lappa major</name>
    <dbReference type="NCBI Taxonomy" id="4217"/>
    <lineage>
        <taxon>Eukaryota</taxon>
        <taxon>Viridiplantae</taxon>
        <taxon>Streptophyta</taxon>
        <taxon>Embryophyta</taxon>
        <taxon>Tracheophyta</taxon>
        <taxon>Spermatophyta</taxon>
        <taxon>Magnoliopsida</taxon>
        <taxon>eudicotyledons</taxon>
        <taxon>Gunneridae</taxon>
        <taxon>Pentapetalae</taxon>
        <taxon>asterids</taxon>
        <taxon>campanulids</taxon>
        <taxon>Asterales</taxon>
        <taxon>Asteraceae</taxon>
        <taxon>Carduoideae</taxon>
        <taxon>Cardueae</taxon>
        <taxon>Arctiinae</taxon>
        <taxon>Arctium</taxon>
    </lineage>
</organism>
<dbReference type="Proteomes" id="UP001055879">
    <property type="component" value="Linkage Group LG14"/>
</dbReference>
<accession>A0ACB8Y6B6</accession>
<evidence type="ECO:0000313" key="1">
    <source>
        <dbReference type="EMBL" id="KAI3679130.1"/>
    </source>
</evidence>
<sequence>MTVEMERQLHLQDDHMSGNWSLGSNYRPCSQPRKISIGVVVDSAAKMNGKHGKGVVAELQPSEDVTFAKDNPAESKHKGKEVMSPDLGRQNKAPCQESSPLVHTKTSYQNISYSDTFGYPRKVSSLPSTSNVLLQPSGSKVVGELEPVNQMLNLHDRDVNEKKSNRSTLQGEGGNHGIMGREEESSYATADKLFNPQAQKSVPKKQVPFCRNKQAHLDMNTFSFVETWSRRPSTKVNHGTTLCKRKAREIYGTRPVKTFSMEGVHKDDSQQATGWRKTKAAAVNVSLLENMTGDNEIVKPNTGRKETTHHQSEVIMTRHQPGGNNGTMLYNNVDQYPFAKHSLTKDVSPQYDLKSPTFELKKAAGISSPRSLFQINQEDLTINSPPERALNTKGIRSSPGVGFSKGDHYSANTKNLANDFRDSPVEKPDTLIIGGQKESRCSRSPSKEVQFENSRDGSPVTEPIILENFKGNRWSTSPCQEEDSESLEYGSPIKGDGDCDNFHDSSEQDGLAGAVNLFALALERVQSKIHSIASRQSAEILLSVSKNIHWQLQNAESKIQNEVGKLTNLGKSKRMRPENRCQEQQEQLKLIYEKFKEEVDRHLEKCRSAVEGLEAHQIEVRGMVEKQRVSHRKLLLQTEEAIETQLNDAQSRLADVRRLAREKMLKLKYGIGECLKEGLQAKHSFVCFCSRAEQIDRMTTSLTDFASLNCCRSWSSLPPPVSRGSTNPNNNKYLLGHKSNRASRNRWSVRCSIAKDSPITPPISDDSNSQPLLDCVIVGAGISGLCIAQALATKHAADLIVTEAQDRVGGNISTVERDGYLWEEGPNSFQPSDAMLTMVVDSGLKDDLVLGDPTAPRFVLWGGDLKPVPSKPADLPFFDLMSFAGKLRAGFGALGFRPAPPGCEESVEEFVRRNLGDEVFERLIEPFCSGVYAGDPSKLSMKAAFGKVWKLEQTGGSIVGGAFKAIQERNNSTKLPRDPRLPKPKGQTVGSFRKGQAMLPNAISTRLGGRVKLSWKLTSISKLVNRGYRLTYETPNGFASLQTKTVVMTVPSYVASDLLRPLSLGAADALSKFYYPPVAAVSISYPKEAIRAERLIDGQLKGFGQLHPRSQGVETLGTIYSSSLFPNRAPPGRILLLNYIGGATNPDIISKTERQLVDAVDRDLRKMLINPNAGDPLILGVRVWPRAIPQFLVGHYDILDAAKAALSSSGFQGLFLGGNYVSGVALGRCVESGYEVAAEVSNFLSQARRV</sequence>